<evidence type="ECO:0000256" key="7">
    <source>
        <dbReference type="ARBA" id="ARBA00023004"/>
    </source>
</evidence>
<dbReference type="EMBL" id="JAUFPT010000023">
    <property type="protein sequence ID" value="MDN3570635.1"/>
    <property type="molecule type" value="Genomic_DNA"/>
</dbReference>
<feature type="transmembrane region" description="Helical" evidence="12">
    <location>
        <begin position="162"/>
        <end position="181"/>
    </location>
</feature>
<protein>
    <recommendedName>
        <fullName evidence="12">Heme A synthase</fullName>
        <shortName evidence="12">HAS</shortName>
        <ecNumber evidence="12">1.17.99.9</ecNumber>
    </recommendedName>
    <alternativeName>
        <fullName evidence="12">Cytochrome aa3-controlling protein</fullName>
    </alternativeName>
</protein>
<keyword evidence="9 12" id="KW-0472">Membrane</keyword>
<evidence type="ECO:0000256" key="9">
    <source>
        <dbReference type="ARBA" id="ARBA00023136"/>
    </source>
</evidence>
<feature type="transmembrane region" description="Helical" evidence="12">
    <location>
        <begin position="295"/>
        <end position="315"/>
    </location>
</feature>
<evidence type="ECO:0000256" key="12">
    <source>
        <dbReference type="HAMAP-Rule" id="MF_01665"/>
    </source>
</evidence>
<dbReference type="Proteomes" id="UP001244297">
    <property type="component" value="Unassembled WGS sequence"/>
</dbReference>
<feature type="transmembrane region" description="Helical" evidence="12">
    <location>
        <begin position="128"/>
        <end position="150"/>
    </location>
</feature>
<evidence type="ECO:0000256" key="3">
    <source>
        <dbReference type="ARBA" id="ARBA00022692"/>
    </source>
</evidence>
<dbReference type="InterPro" id="IPR023754">
    <property type="entry name" value="HemeA_Synthase_type2"/>
</dbReference>
<gene>
    <name evidence="12" type="primary">ctaA</name>
    <name evidence="13" type="ORF">QWZ18_08365</name>
</gene>
<evidence type="ECO:0000256" key="4">
    <source>
        <dbReference type="ARBA" id="ARBA00022723"/>
    </source>
</evidence>
<feature type="transmembrane region" description="Helical" evidence="12">
    <location>
        <begin position="16"/>
        <end position="37"/>
    </location>
</feature>
<keyword evidence="3 12" id="KW-0812">Transmembrane</keyword>
<evidence type="ECO:0000256" key="1">
    <source>
        <dbReference type="ARBA" id="ARBA00001970"/>
    </source>
</evidence>
<name>A0ABT8AMH3_9HYPH</name>
<dbReference type="PANTHER" id="PTHR23289:SF2">
    <property type="entry name" value="CYTOCHROME C OXIDASE ASSEMBLY PROTEIN COX15 HOMOLOG"/>
    <property type="match status" value="1"/>
</dbReference>
<dbReference type="RefSeq" id="WP_238285707.1">
    <property type="nucleotide sequence ID" value="NZ_BPQS01000003.1"/>
</dbReference>
<evidence type="ECO:0000256" key="11">
    <source>
        <dbReference type="ARBA" id="ARBA00048044"/>
    </source>
</evidence>
<evidence type="ECO:0000313" key="13">
    <source>
        <dbReference type="EMBL" id="MDN3570635.1"/>
    </source>
</evidence>
<comment type="similarity">
    <text evidence="12">Belongs to the COX15/CtaA family. Type 2 subfamily.</text>
</comment>
<organism evidence="13 14">
    <name type="scientific">Methylobacterium longum</name>
    <dbReference type="NCBI Taxonomy" id="767694"/>
    <lineage>
        <taxon>Bacteria</taxon>
        <taxon>Pseudomonadati</taxon>
        <taxon>Pseudomonadota</taxon>
        <taxon>Alphaproteobacteria</taxon>
        <taxon>Hyphomicrobiales</taxon>
        <taxon>Methylobacteriaceae</taxon>
        <taxon>Methylobacterium</taxon>
    </lineage>
</organism>
<comment type="catalytic activity">
    <reaction evidence="11">
        <text>Fe(II)-heme o + 2 A + H2O = Fe(II)-heme a + 2 AH2</text>
        <dbReference type="Rhea" id="RHEA:63388"/>
        <dbReference type="ChEBI" id="CHEBI:13193"/>
        <dbReference type="ChEBI" id="CHEBI:15377"/>
        <dbReference type="ChEBI" id="CHEBI:17499"/>
        <dbReference type="ChEBI" id="CHEBI:60530"/>
        <dbReference type="ChEBI" id="CHEBI:61715"/>
        <dbReference type="EC" id="1.17.99.9"/>
    </reaction>
    <physiologicalReaction direction="left-to-right" evidence="11">
        <dbReference type="Rhea" id="RHEA:63389"/>
    </physiologicalReaction>
</comment>
<feature type="binding site" description="axial binding residue" evidence="12">
    <location>
        <position position="263"/>
    </location>
    <ligand>
        <name>heme</name>
        <dbReference type="ChEBI" id="CHEBI:30413"/>
    </ligand>
    <ligandPart>
        <name>Fe</name>
        <dbReference type="ChEBI" id="CHEBI:18248"/>
    </ligandPart>
</feature>
<feature type="binding site" description="axial binding residue" evidence="12">
    <location>
        <position position="323"/>
    </location>
    <ligand>
        <name>heme</name>
        <dbReference type="ChEBI" id="CHEBI:30413"/>
    </ligand>
    <ligandPart>
        <name>Fe</name>
        <dbReference type="ChEBI" id="CHEBI:18248"/>
    </ligandPart>
</feature>
<feature type="transmembrane region" description="Helical" evidence="12">
    <location>
        <begin position="98"/>
        <end position="116"/>
    </location>
</feature>
<evidence type="ECO:0000256" key="2">
    <source>
        <dbReference type="ARBA" id="ARBA00004141"/>
    </source>
</evidence>
<evidence type="ECO:0000256" key="6">
    <source>
        <dbReference type="ARBA" id="ARBA00023002"/>
    </source>
</evidence>
<feature type="transmembrane region" description="Helical" evidence="12">
    <location>
        <begin position="201"/>
        <end position="225"/>
    </location>
</feature>
<comment type="caution">
    <text evidence="13">The sequence shown here is derived from an EMBL/GenBank/DDBJ whole genome shotgun (WGS) entry which is preliminary data.</text>
</comment>
<keyword evidence="8 12" id="KW-0350">Heme biosynthesis</keyword>
<evidence type="ECO:0000256" key="10">
    <source>
        <dbReference type="ARBA" id="ARBA00044501"/>
    </source>
</evidence>
<proteinExistence type="inferred from homology"/>
<keyword evidence="6 12" id="KW-0560">Oxidoreductase</keyword>
<keyword evidence="4 12" id="KW-0479">Metal-binding</keyword>
<keyword evidence="5 12" id="KW-1133">Transmembrane helix</keyword>
<keyword evidence="12" id="KW-1003">Cell membrane</keyword>
<comment type="subunit">
    <text evidence="12">Interacts with CtaB.</text>
</comment>
<dbReference type="EC" id="1.17.99.9" evidence="12"/>
<keyword evidence="7 12" id="KW-0408">Iron</keyword>
<dbReference type="Pfam" id="PF02628">
    <property type="entry name" value="COX15-CtaA"/>
    <property type="match status" value="1"/>
</dbReference>
<feature type="transmembrane region" description="Helical" evidence="12">
    <location>
        <begin position="265"/>
        <end position="283"/>
    </location>
</feature>
<keyword evidence="14" id="KW-1185">Reference proteome</keyword>
<dbReference type="PANTHER" id="PTHR23289">
    <property type="entry name" value="CYTOCHROME C OXIDASE ASSEMBLY PROTEIN COX15"/>
    <property type="match status" value="1"/>
</dbReference>
<feature type="transmembrane region" description="Helical" evidence="12">
    <location>
        <begin position="321"/>
        <end position="340"/>
    </location>
</feature>
<reference evidence="14" key="1">
    <citation type="journal article" date="2019" name="Int. J. Syst. Evol. Microbiol.">
        <title>The Global Catalogue of Microorganisms (GCM) 10K type strain sequencing project: providing services to taxonomists for standard genome sequencing and annotation.</title>
        <authorList>
            <consortium name="The Broad Institute Genomics Platform"/>
            <consortium name="The Broad Institute Genome Sequencing Center for Infectious Disease"/>
            <person name="Wu L."/>
            <person name="Ma J."/>
        </authorList>
    </citation>
    <scope>NUCLEOTIDE SEQUENCE [LARGE SCALE GENOMIC DNA]</scope>
    <source>
        <strain evidence="14">CECT 7806</strain>
    </source>
</reference>
<evidence type="ECO:0000256" key="5">
    <source>
        <dbReference type="ARBA" id="ARBA00022989"/>
    </source>
</evidence>
<accession>A0ABT8AMH3</accession>
<evidence type="ECO:0000256" key="8">
    <source>
        <dbReference type="ARBA" id="ARBA00023133"/>
    </source>
</evidence>
<dbReference type="InterPro" id="IPR003780">
    <property type="entry name" value="COX15/CtaA_fam"/>
</dbReference>
<evidence type="ECO:0000313" key="14">
    <source>
        <dbReference type="Proteomes" id="UP001244297"/>
    </source>
</evidence>
<dbReference type="HAMAP" id="MF_01665">
    <property type="entry name" value="HemeA_synth_type2"/>
    <property type="match status" value="1"/>
</dbReference>
<comment type="subcellular location">
    <subcellularLocation>
        <location evidence="12">Cell membrane</location>
        <topology evidence="12">Multi-pass membrane protein</topology>
    </subcellularLocation>
    <subcellularLocation>
        <location evidence="2">Membrane</location>
        <topology evidence="2">Multi-pass membrane protein</topology>
    </subcellularLocation>
</comment>
<comment type="pathway">
    <text evidence="10 12">Porphyrin-containing compound metabolism; heme A biosynthesis; heme A from heme O: step 1/1.</text>
</comment>
<comment type="cofactor">
    <cofactor evidence="1 12">
        <name>heme b</name>
        <dbReference type="ChEBI" id="CHEBI:60344"/>
    </cofactor>
</comment>
<sequence>MVIGGAGDRQSWVRTWLYVVAALVVAMVAVGGATRLTGSGLSITEWRPVTGALPPLSEADWAAEFAKYKDTPQYAILNQGMGLSAFKVLYGWEWGHRLLGRIIGLVFFLPLILFWWQGQISRRLGLGLLGLGLLGGLQGAIGWIMVASGLQPGMTAVAPIKLALHLTTASLILAGLVWLAAGERGGVSAAAPARLRVTASVLPILVLVQIFLGGLVAGSHAGLVYNTWPTMNGYLVPPAEALFAIRPWIENFVDNHTLVQFDHRVAAYLVIVVALLHAIDARLTGSRGTAGRAGGVAFLVLLQVVLGITTLLLGVPLWAALAHQVLAMAVLTMATVHARLSRGTGRLKPVAAAVPFGFEGLAVQGT</sequence>
<comment type="function">
    <text evidence="12">Catalyzes the conversion of heme O to heme A by two successive hydroxylations of the methyl group at C8. The first hydroxylation forms heme I, the second hydroxylation results in an unstable dihydroxymethyl group, which spontaneously dehydrates, resulting in the formyl group of heme A.</text>
</comment>